<dbReference type="Pfam" id="PF01979">
    <property type="entry name" value="Amidohydro_1"/>
    <property type="match status" value="1"/>
</dbReference>
<evidence type="ECO:0000313" key="2">
    <source>
        <dbReference type="EMBL" id="TDV38599.1"/>
    </source>
</evidence>
<dbReference type="Gene3D" id="3.30.110.90">
    <property type="entry name" value="Amidohydrolase"/>
    <property type="match status" value="1"/>
</dbReference>
<reference evidence="2 3" key="1">
    <citation type="submission" date="2019-03" db="EMBL/GenBank/DDBJ databases">
        <title>Genomic Encyclopedia of Archaeal and Bacterial Type Strains, Phase II (KMG-II): from individual species to whole genera.</title>
        <authorList>
            <person name="Goeker M."/>
        </authorList>
    </citation>
    <scope>NUCLEOTIDE SEQUENCE [LARGE SCALE GENOMIC DNA]</scope>
    <source>
        <strain evidence="2 3">DSM 45499</strain>
    </source>
</reference>
<dbReference type="Gene3D" id="2.30.40.10">
    <property type="entry name" value="Urease, subunit C, domain 1"/>
    <property type="match status" value="1"/>
</dbReference>
<gene>
    <name evidence="2" type="ORF">CLV71_12742</name>
</gene>
<protein>
    <submittedName>
        <fullName evidence="2">Imidazolonepropionase-like amidohydrolase</fullName>
    </submittedName>
</protein>
<dbReference type="Gene3D" id="1.20.58.520">
    <property type="entry name" value="Amidohydrolase"/>
    <property type="match status" value="1"/>
</dbReference>
<evidence type="ECO:0000313" key="3">
    <source>
        <dbReference type="Proteomes" id="UP000294927"/>
    </source>
</evidence>
<comment type="caution">
    <text evidence="2">The sequence shown here is derived from an EMBL/GenBank/DDBJ whole genome shotgun (WGS) entry which is preliminary data.</text>
</comment>
<dbReference type="Gene3D" id="3.40.50.10910">
    <property type="entry name" value="Amidohydrolase"/>
    <property type="match status" value="1"/>
</dbReference>
<dbReference type="EMBL" id="SOCP01000027">
    <property type="protein sequence ID" value="TDV38599.1"/>
    <property type="molecule type" value="Genomic_DNA"/>
</dbReference>
<evidence type="ECO:0000259" key="1">
    <source>
        <dbReference type="Pfam" id="PF01979"/>
    </source>
</evidence>
<dbReference type="OrthoDB" id="3514520at2"/>
<dbReference type="GO" id="GO:0016810">
    <property type="term" value="F:hydrolase activity, acting on carbon-nitrogen (but not peptide) bonds"/>
    <property type="evidence" value="ECO:0007669"/>
    <property type="project" value="InterPro"/>
</dbReference>
<dbReference type="Proteomes" id="UP000294927">
    <property type="component" value="Unassembled WGS sequence"/>
</dbReference>
<dbReference type="SUPFAM" id="SSF51338">
    <property type="entry name" value="Composite domain of metallo-dependent hydrolases"/>
    <property type="match status" value="1"/>
</dbReference>
<dbReference type="InterPro" id="IPR006680">
    <property type="entry name" value="Amidohydro-rel"/>
</dbReference>
<dbReference type="PANTHER" id="PTHR43135:SF3">
    <property type="entry name" value="ALPHA-D-RIBOSE 1-METHYLPHOSPHONATE 5-TRIPHOSPHATE DIPHOSPHATASE"/>
    <property type="match status" value="1"/>
</dbReference>
<dbReference type="InterPro" id="IPR032466">
    <property type="entry name" value="Metal_Hydrolase"/>
</dbReference>
<organism evidence="2 3">
    <name type="scientific">Actinophytocola oryzae</name>
    <dbReference type="NCBI Taxonomy" id="502181"/>
    <lineage>
        <taxon>Bacteria</taxon>
        <taxon>Bacillati</taxon>
        <taxon>Actinomycetota</taxon>
        <taxon>Actinomycetes</taxon>
        <taxon>Pseudonocardiales</taxon>
        <taxon>Pseudonocardiaceae</taxon>
    </lineage>
</organism>
<keyword evidence="2" id="KW-0378">Hydrolase</keyword>
<name>A0A4R7UTV6_9PSEU</name>
<feature type="domain" description="Amidohydrolase-related" evidence="1">
    <location>
        <begin position="54"/>
        <end position="393"/>
    </location>
</feature>
<dbReference type="PANTHER" id="PTHR43135">
    <property type="entry name" value="ALPHA-D-RIBOSE 1-METHYLPHOSPHONATE 5-TRIPHOSPHATE DIPHOSPHATASE"/>
    <property type="match status" value="1"/>
</dbReference>
<accession>A0A4R7UTV6</accession>
<sequence length="407" mass="42642">MSTLFRDVRVFDGAEILDAASVLVENGRIALVAPPGADVLAPSDAVVVEEPDATLLPGLIDCHVHAEPGALREAITFGVTTVLDMMCPPELHREQRATARRDLGMADVLSAGIGATAPGGHPSQLVESVDWLDEFPTLSTPGEAADFVARRMAEGSQYLKIFAGRLTPGDGRPCLDTDTVAALVEAARTNGVLSIAHAVDQAAARAAVAAGVDGLAHLFVDEKPEPPFIDEIVSAGVFVVPTLTMLESLCGRPSGAELARDPRITPFLSASAKARLESVLGENPELDLSHAREAVAMLAAAGGTLLAGTDAIAHGTAHGASLHRELELLVECGMSPRQALAAATSAPAGRFGLSDRGHVRGGLQADLVLVRGNPAEDITRTRDLIGVWRRGQRVERRRQPAIVDREG</sequence>
<dbReference type="AlphaFoldDB" id="A0A4R7UTV6"/>
<proteinExistence type="predicted"/>
<dbReference type="SUPFAM" id="SSF51556">
    <property type="entry name" value="Metallo-dependent hydrolases"/>
    <property type="match status" value="1"/>
</dbReference>
<dbReference type="InterPro" id="IPR011059">
    <property type="entry name" value="Metal-dep_hydrolase_composite"/>
</dbReference>
<dbReference type="RefSeq" id="WP_133908932.1">
    <property type="nucleotide sequence ID" value="NZ_SOCP01000027.1"/>
</dbReference>
<dbReference type="InterPro" id="IPR051781">
    <property type="entry name" value="Metallo-dep_Hydrolase"/>
</dbReference>
<keyword evidence="3" id="KW-1185">Reference proteome</keyword>